<keyword evidence="1" id="KW-1133">Transmembrane helix</keyword>
<keyword evidence="1" id="KW-0812">Transmembrane</keyword>
<proteinExistence type="predicted"/>
<keyword evidence="1" id="KW-0472">Membrane</keyword>
<evidence type="ECO:0000256" key="1">
    <source>
        <dbReference type="SAM" id="Phobius"/>
    </source>
</evidence>
<gene>
    <name evidence="2" type="ORF">BJBARM4_0059</name>
</gene>
<reference evidence="2 3" key="1">
    <citation type="journal article" date="2010" name="Proc. Natl. Acad. Sci. U.S.A.">
        <title>Enigmatic, ultrasmall, uncultivated Archaea.</title>
        <authorList>
            <person name="Baker B.J."/>
            <person name="Comolli L.R."/>
            <person name="Dick G.J."/>
            <person name="Hauser L.J."/>
            <person name="Hyatt D."/>
            <person name="Dill B.D."/>
            <person name="Land M.L."/>
            <person name="Verberkmoes N.C."/>
            <person name="Hettich R.L."/>
            <person name="Banfield J.F."/>
        </authorList>
    </citation>
    <scope>NUCLEOTIDE SEQUENCE [LARGE SCALE GENOMIC DNA]</scope>
</reference>
<protein>
    <submittedName>
        <fullName evidence="2">Uncharacterized protein</fullName>
    </submittedName>
</protein>
<evidence type="ECO:0000313" key="2">
    <source>
        <dbReference type="EMBL" id="EEZ93301.1"/>
    </source>
</evidence>
<organism evidence="2 3">
    <name type="scientific">Candidatus Parvarchaeum acidiphilum ARMAN-4</name>
    <dbReference type="NCBI Taxonomy" id="662760"/>
    <lineage>
        <taxon>Archaea</taxon>
        <taxon>Candidatus Parvarchaeota</taxon>
        <taxon>Candidatus Parvarchaeum</taxon>
    </lineage>
</organism>
<feature type="transmembrane region" description="Helical" evidence="1">
    <location>
        <begin position="6"/>
        <end position="27"/>
    </location>
</feature>
<dbReference type="Proteomes" id="UP000009375">
    <property type="component" value="Unassembled WGS sequence"/>
</dbReference>
<name>D2EEC2_PARA4</name>
<dbReference type="EMBL" id="GG730039">
    <property type="protein sequence ID" value="EEZ93301.1"/>
    <property type="molecule type" value="Genomic_DNA"/>
</dbReference>
<feature type="transmembrane region" description="Helical" evidence="1">
    <location>
        <begin position="82"/>
        <end position="100"/>
    </location>
</feature>
<accession>D2EEC2</accession>
<feature type="transmembrane region" description="Helical" evidence="1">
    <location>
        <begin position="48"/>
        <end position="70"/>
    </location>
</feature>
<dbReference type="AlphaFoldDB" id="D2EEC2"/>
<evidence type="ECO:0000313" key="3">
    <source>
        <dbReference type="Proteomes" id="UP000009375"/>
    </source>
</evidence>
<sequence>MNIDFVYGVVSLILGFLMLLFVIRLRRRLNKNPTLFLSSFYIKKHKRYAFVFFFITNLVLAINYGITTFISLNDSMTLVWEYGNIILFTALTLFFLIMSLS</sequence>